<accession>A0A6I6K076</accession>
<sequence>MNEDGVNLSIKFLNSYIESFKDLSEEQENNFVIKQNHSKRVAENALGLSEKLELPEKDKRLAFIIAMFHDIGRFLQLVQYNTFNDSKSVDHAELGVEVLKNERIPEQLSCGEENVIYSAILAHNKFEIPKKLSEQEQLHAKILRDADKLDILKVLTDYYSNRNAAPNHTLTWELPKSAWVSDAVAKEILAGKLVSKKNVASELDVKIMQMSWIFDLNFKASVEYVLEKRYLEKIYESTSKSDRIIDIYRKVKVFAENKMMK</sequence>
<evidence type="ECO:0000313" key="3">
    <source>
        <dbReference type="Proteomes" id="UP000428260"/>
    </source>
</evidence>
<evidence type="ECO:0000259" key="1">
    <source>
        <dbReference type="PROSITE" id="PS51831"/>
    </source>
</evidence>
<dbReference type="Gene3D" id="1.10.3210.10">
    <property type="entry name" value="Hypothetical protein af1432"/>
    <property type="match status" value="1"/>
</dbReference>
<dbReference type="InterPro" id="IPR006674">
    <property type="entry name" value="HD_domain"/>
</dbReference>
<dbReference type="InterPro" id="IPR003607">
    <property type="entry name" value="HD/PDEase_dom"/>
</dbReference>
<dbReference type="KEGG" id="mcos:GM418_20345"/>
<dbReference type="NCBIfam" id="TIGR00277">
    <property type="entry name" value="HDIG"/>
    <property type="match status" value="1"/>
</dbReference>
<name>A0A6I6K076_9BACT</name>
<organism evidence="2 3">
    <name type="scientific">Maribellus comscasis</name>
    <dbReference type="NCBI Taxonomy" id="2681766"/>
    <lineage>
        <taxon>Bacteria</taxon>
        <taxon>Pseudomonadati</taxon>
        <taxon>Bacteroidota</taxon>
        <taxon>Bacteroidia</taxon>
        <taxon>Marinilabiliales</taxon>
        <taxon>Prolixibacteraceae</taxon>
        <taxon>Maribellus</taxon>
    </lineage>
</organism>
<dbReference type="SMART" id="SM00471">
    <property type="entry name" value="HDc"/>
    <property type="match status" value="1"/>
</dbReference>
<reference evidence="2 3" key="1">
    <citation type="submission" date="2019-11" db="EMBL/GenBank/DDBJ databases">
        <authorList>
            <person name="Zheng R.K."/>
            <person name="Sun C.M."/>
        </authorList>
    </citation>
    <scope>NUCLEOTIDE SEQUENCE [LARGE SCALE GENOMIC DNA]</scope>
    <source>
        <strain evidence="2 3">WC007</strain>
    </source>
</reference>
<dbReference type="PROSITE" id="PS51831">
    <property type="entry name" value="HD"/>
    <property type="match status" value="1"/>
</dbReference>
<protein>
    <submittedName>
        <fullName evidence="2">HD domain-containing protein</fullName>
    </submittedName>
</protein>
<dbReference type="InterPro" id="IPR006675">
    <property type="entry name" value="HDIG_dom"/>
</dbReference>
<keyword evidence="3" id="KW-1185">Reference proteome</keyword>
<dbReference type="Pfam" id="PF01966">
    <property type="entry name" value="HD"/>
    <property type="match status" value="1"/>
</dbReference>
<gene>
    <name evidence="2" type="ORF">GM418_20345</name>
</gene>
<dbReference type="RefSeq" id="WP_158869076.1">
    <property type="nucleotide sequence ID" value="NZ_CP046401.1"/>
</dbReference>
<feature type="domain" description="HD" evidence="1">
    <location>
        <begin position="34"/>
        <end position="152"/>
    </location>
</feature>
<dbReference type="AlphaFoldDB" id="A0A6I6K076"/>
<dbReference type="Proteomes" id="UP000428260">
    <property type="component" value="Chromosome"/>
</dbReference>
<proteinExistence type="predicted"/>
<evidence type="ECO:0000313" key="2">
    <source>
        <dbReference type="EMBL" id="QGY45937.1"/>
    </source>
</evidence>
<dbReference type="CDD" id="cd00077">
    <property type="entry name" value="HDc"/>
    <property type="match status" value="1"/>
</dbReference>
<dbReference type="EMBL" id="CP046401">
    <property type="protein sequence ID" value="QGY45937.1"/>
    <property type="molecule type" value="Genomic_DNA"/>
</dbReference>
<dbReference type="SUPFAM" id="SSF109604">
    <property type="entry name" value="HD-domain/PDEase-like"/>
    <property type="match status" value="1"/>
</dbReference>